<accession>A0A834M6C2</accession>
<sequence>MQIPLSRYHYTDLSYIRGNLSEMINLGHRYVRSDAPDAPRNPFDSVMPAFVEEACLGNFLCASYEAAAQ</sequence>
<gene>
    <name evidence="1" type="ORF">GWI33_015036</name>
</gene>
<dbReference type="EMBL" id="JAACXV010013831">
    <property type="protein sequence ID" value="KAF7272158.1"/>
    <property type="molecule type" value="Genomic_DNA"/>
</dbReference>
<proteinExistence type="predicted"/>
<evidence type="ECO:0000313" key="1">
    <source>
        <dbReference type="EMBL" id="KAF7272158.1"/>
    </source>
</evidence>
<keyword evidence="2" id="KW-1185">Reference proteome</keyword>
<dbReference type="Proteomes" id="UP000625711">
    <property type="component" value="Unassembled WGS sequence"/>
</dbReference>
<name>A0A834M6C2_RHYFE</name>
<protein>
    <submittedName>
        <fullName evidence="1">Uncharacterized protein</fullName>
    </submittedName>
</protein>
<organism evidence="1 2">
    <name type="scientific">Rhynchophorus ferrugineus</name>
    <name type="common">Red palm weevil</name>
    <name type="synonym">Curculio ferrugineus</name>
    <dbReference type="NCBI Taxonomy" id="354439"/>
    <lineage>
        <taxon>Eukaryota</taxon>
        <taxon>Metazoa</taxon>
        <taxon>Ecdysozoa</taxon>
        <taxon>Arthropoda</taxon>
        <taxon>Hexapoda</taxon>
        <taxon>Insecta</taxon>
        <taxon>Pterygota</taxon>
        <taxon>Neoptera</taxon>
        <taxon>Endopterygota</taxon>
        <taxon>Coleoptera</taxon>
        <taxon>Polyphaga</taxon>
        <taxon>Cucujiformia</taxon>
        <taxon>Curculionidae</taxon>
        <taxon>Dryophthorinae</taxon>
        <taxon>Rhynchophorus</taxon>
    </lineage>
</organism>
<comment type="caution">
    <text evidence="1">The sequence shown here is derived from an EMBL/GenBank/DDBJ whole genome shotgun (WGS) entry which is preliminary data.</text>
</comment>
<dbReference type="AlphaFoldDB" id="A0A834M6C2"/>
<reference evidence="1" key="1">
    <citation type="submission" date="2020-08" db="EMBL/GenBank/DDBJ databases">
        <title>Genome sequencing and assembly of the red palm weevil Rhynchophorus ferrugineus.</title>
        <authorList>
            <person name="Dias G.B."/>
            <person name="Bergman C.M."/>
            <person name="Manee M."/>
        </authorList>
    </citation>
    <scope>NUCLEOTIDE SEQUENCE</scope>
    <source>
        <strain evidence="1">AA-2017</strain>
        <tissue evidence="1">Whole larva</tissue>
    </source>
</reference>
<evidence type="ECO:0000313" key="2">
    <source>
        <dbReference type="Proteomes" id="UP000625711"/>
    </source>
</evidence>